<feature type="region of interest" description="Disordered" evidence="3">
    <location>
        <begin position="142"/>
        <end position="218"/>
    </location>
</feature>
<evidence type="ECO:0000256" key="1">
    <source>
        <dbReference type="ARBA" id="ARBA00022884"/>
    </source>
</evidence>
<comment type="caution">
    <text evidence="5">The sequence shown here is derived from an EMBL/GenBank/DDBJ whole genome shotgun (WGS) entry which is preliminary data.</text>
</comment>
<feature type="compositionally biased region" description="Low complexity" evidence="3">
    <location>
        <begin position="209"/>
        <end position="218"/>
    </location>
</feature>
<dbReference type="Pfam" id="PF00076">
    <property type="entry name" value="RRM_1"/>
    <property type="match status" value="1"/>
</dbReference>
<reference evidence="5 6" key="1">
    <citation type="journal article" date="2017" name="Mol. Ecol.">
        <title>Comparative and population genomic landscape of Phellinus noxius: A hypervariable fungus causing root rot in trees.</title>
        <authorList>
            <person name="Chung C.L."/>
            <person name="Lee T.J."/>
            <person name="Akiba M."/>
            <person name="Lee H.H."/>
            <person name="Kuo T.H."/>
            <person name="Liu D."/>
            <person name="Ke H.M."/>
            <person name="Yokoi T."/>
            <person name="Roa M.B."/>
            <person name="Lu M.J."/>
            <person name="Chang Y.Y."/>
            <person name="Ann P.J."/>
            <person name="Tsai J.N."/>
            <person name="Chen C.Y."/>
            <person name="Tzean S.S."/>
            <person name="Ota Y."/>
            <person name="Hattori T."/>
            <person name="Sahashi N."/>
            <person name="Liou R.F."/>
            <person name="Kikuchi T."/>
            <person name="Tsai I.J."/>
        </authorList>
    </citation>
    <scope>NUCLEOTIDE SEQUENCE [LARGE SCALE GENOMIC DNA]</scope>
    <source>
        <strain evidence="5 6">FFPRI411160</strain>
    </source>
</reference>
<dbReference type="PANTHER" id="PTHR19965:SF35">
    <property type="entry name" value="RNA ANNEALING PROTEIN YRA1"/>
    <property type="match status" value="1"/>
</dbReference>
<protein>
    <submittedName>
        <fullName evidence="5">Rna annealing factor</fullName>
    </submittedName>
</protein>
<dbReference type="SMART" id="SM01218">
    <property type="entry name" value="FoP_duplication"/>
    <property type="match status" value="1"/>
</dbReference>
<evidence type="ECO:0000256" key="2">
    <source>
        <dbReference type="PROSITE-ProRule" id="PRU00176"/>
    </source>
</evidence>
<gene>
    <name evidence="5" type="ORF">PNOK_0891200</name>
</gene>
<feature type="compositionally biased region" description="Basic and acidic residues" evidence="3">
    <location>
        <begin position="182"/>
        <end position="193"/>
    </location>
</feature>
<evidence type="ECO:0000313" key="6">
    <source>
        <dbReference type="Proteomes" id="UP000217199"/>
    </source>
</evidence>
<keyword evidence="1 2" id="KW-0694">RNA-binding</keyword>
<dbReference type="InterPro" id="IPR035979">
    <property type="entry name" value="RBD_domain_sf"/>
</dbReference>
<dbReference type="EMBL" id="NBII01000010">
    <property type="protein sequence ID" value="PAV15151.1"/>
    <property type="molecule type" value="Genomic_DNA"/>
</dbReference>
<name>A0A286U6E0_9AGAM</name>
<feature type="domain" description="RRM" evidence="4">
    <location>
        <begin position="61"/>
        <end position="140"/>
    </location>
</feature>
<feature type="compositionally biased region" description="Basic residues" evidence="3">
    <location>
        <begin position="13"/>
        <end position="23"/>
    </location>
</feature>
<dbReference type="GO" id="GO:0003729">
    <property type="term" value="F:mRNA binding"/>
    <property type="evidence" value="ECO:0007669"/>
    <property type="project" value="TreeGrafter"/>
</dbReference>
<dbReference type="PROSITE" id="PS50102">
    <property type="entry name" value="RRM"/>
    <property type="match status" value="1"/>
</dbReference>
<evidence type="ECO:0000313" key="5">
    <source>
        <dbReference type="EMBL" id="PAV15151.1"/>
    </source>
</evidence>
<evidence type="ECO:0000259" key="4">
    <source>
        <dbReference type="PROSITE" id="PS50102"/>
    </source>
</evidence>
<dbReference type="AlphaFoldDB" id="A0A286U6E0"/>
<dbReference type="InterPro" id="IPR000504">
    <property type="entry name" value="RRM_dom"/>
</dbReference>
<dbReference type="PANTHER" id="PTHR19965">
    <property type="entry name" value="RNA AND EXPORT FACTOR BINDING PROTEIN"/>
    <property type="match status" value="1"/>
</dbReference>
<dbReference type="FunCoup" id="A0A286U6E0">
    <property type="interactions" value="563"/>
</dbReference>
<dbReference type="Proteomes" id="UP000217199">
    <property type="component" value="Unassembled WGS sequence"/>
</dbReference>
<sequence length="218" mass="23673">MDQSLDDIVMKAKASKRTRRTRPIRNSQLASKRNAAAAAAKKASLPIVTTGPKPQQPQVAEKIMVSGLPTDVNEAQIKELFTTTVGPLKDIQLHFNAQGKWNGTAMVLFSRKGDGTKAYEQYNNRLIDGKKPMRIELIFDPAKAPPPSLVSRVTPASSTAASAKPQSVQRTIRTGRRQRQGKPRDKRPQKSVEDLDAEMEDYTASNTPASAGAPVAAA</sequence>
<proteinExistence type="predicted"/>
<dbReference type="Pfam" id="PF13865">
    <property type="entry name" value="FoP_duplication"/>
    <property type="match status" value="1"/>
</dbReference>
<dbReference type="SUPFAM" id="SSF54928">
    <property type="entry name" value="RNA-binding domain, RBD"/>
    <property type="match status" value="1"/>
</dbReference>
<dbReference type="InParanoid" id="A0A286U6E0"/>
<organism evidence="5 6">
    <name type="scientific">Pyrrhoderma noxium</name>
    <dbReference type="NCBI Taxonomy" id="2282107"/>
    <lineage>
        <taxon>Eukaryota</taxon>
        <taxon>Fungi</taxon>
        <taxon>Dikarya</taxon>
        <taxon>Basidiomycota</taxon>
        <taxon>Agaricomycotina</taxon>
        <taxon>Agaricomycetes</taxon>
        <taxon>Hymenochaetales</taxon>
        <taxon>Hymenochaetaceae</taxon>
        <taxon>Pyrrhoderma</taxon>
    </lineage>
</organism>
<keyword evidence="6" id="KW-1185">Reference proteome</keyword>
<evidence type="ECO:0000256" key="3">
    <source>
        <dbReference type="SAM" id="MobiDB-lite"/>
    </source>
</evidence>
<dbReference type="Gene3D" id="3.30.70.330">
    <property type="match status" value="1"/>
</dbReference>
<accession>A0A286U6E0</accession>
<dbReference type="InterPro" id="IPR025715">
    <property type="entry name" value="FoP_C"/>
</dbReference>
<dbReference type="SMART" id="SM00360">
    <property type="entry name" value="RRM"/>
    <property type="match status" value="1"/>
</dbReference>
<feature type="region of interest" description="Disordered" evidence="3">
    <location>
        <begin position="1"/>
        <end position="32"/>
    </location>
</feature>
<dbReference type="STRING" id="2282107.A0A286U6E0"/>
<dbReference type="OrthoDB" id="346839at2759"/>
<dbReference type="GO" id="GO:0005634">
    <property type="term" value="C:nucleus"/>
    <property type="evidence" value="ECO:0007669"/>
    <property type="project" value="TreeGrafter"/>
</dbReference>
<dbReference type="InterPro" id="IPR051229">
    <property type="entry name" value="ALYREF_mRNA_export"/>
</dbReference>
<dbReference type="InterPro" id="IPR012677">
    <property type="entry name" value="Nucleotide-bd_a/b_plait_sf"/>
</dbReference>